<accession>A0A4Y2LBJ1</accession>
<reference evidence="1 2" key="1">
    <citation type="journal article" date="2019" name="Sci. Rep.">
        <title>Orb-weaving spider Araneus ventricosus genome elucidates the spidroin gene catalogue.</title>
        <authorList>
            <person name="Kono N."/>
            <person name="Nakamura H."/>
            <person name="Ohtoshi R."/>
            <person name="Moran D.A.P."/>
            <person name="Shinohara A."/>
            <person name="Yoshida Y."/>
            <person name="Fujiwara M."/>
            <person name="Mori M."/>
            <person name="Tomita M."/>
            <person name="Arakawa K."/>
        </authorList>
    </citation>
    <scope>NUCLEOTIDE SEQUENCE [LARGE SCALE GENOMIC DNA]</scope>
</reference>
<keyword evidence="2" id="KW-1185">Reference proteome</keyword>
<evidence type="ECO:0000313" key="1">
    <source>
        <dbReference type="EMBL" id="GBN10936.1"/>
    </source>
</evidence>
<dbReference type="Proteomes" id="UP000499080">
    <property type="component" value="Unassembled WGS sequence"/>
</dbReference>
<sequence length="115" mass="13311">MTRQYQVKIKLAANFRAIWGSLVVTVSMVGRDITIRNCYRFGGFTKTKQEDDPIVIQKPADVFEEDYEFWINVDSNLEKAETLLLRQNVKNGQIEDITQENLRIKSWSEGKPPST</sequence>
<dbReference type="AlphaFoldDB" id="A0A4Y2LBJ1"/>
<evidence type="ECO:0000313" key="2">
    <source>
        <dbReference type="Proteomes" id="UP000499080"/>
    </source>
</evidence>
<name>A0A4Y2LBJ1_ARAVE</name>
<proteinExistence type="predicted"/>
<comment type="caution">
    <text evidence="1">The sequence shown here is derived from an EMBL/GenBank/DDBJ whole genome shotgun (WGS) entry which is preliminary data.</text>
</comment>
<dbReference type="EMBL" id="BGPR01005520">
    <property type="protein sequence ID" value="GBN10936.1"/>
    <property type="molecule type" value="Genomic_DNA"/>
</dbReference>
<gene>
    <name evidence="1" type="ORF">AVEN_147272_1</name>
</gene>
<organism evidence="1 2">
    <name type="scientific">Araneus ventricosus</name>
    <name type="common">Orbweaver spider</name>
    <name type="synonym">Epeira ventricosa</name>
    <dbReference type="NCBI Taxonomy" id="182803"/>
    <lineage>
        <taxon>Eukaryota</taxon>
        <taxon>Metazoa</taxon>
        <taxon>Ecdysozoa</taxon>
        <taxon>Arthropoda</taxon>
        <taxon>Chelicerata</taxon>
        <taxon>Arachnida</taxon>
        <taxon>Araneae</taxon>
        <taxon>Araneomorphae</taxon>
        <taxon>Entelegynae</taxon>
        <taxon>Araneoidea</taxon>
        <taxon>Araneidae</taxon>
        <taxon>Araneus</taxon>
    </lineage>
</organism>
<protein>
    <submittedName>
        <fullName evidence="1">Uncharacterized protein</fullName>
    </submittedName>
</protein>